<organism evidence="3 4">
    <name type="scientific">Lachnellula cervina</name>
    <dbReference type="NCBI Taxonomy" id="1316786"/>
    <lineage>
        <taxon>Eukaryota</taxon>
        <taxon>Fungi</taxon>
        <taxon>Dikarya</taxon>
        <taxon>Ascomycota</taxon>
        <taxon>Pezizomycotina</taxon>
        <taxon>Leotiomycetes</taxon>
        <taxon>Helotiales</taxon>
        <taxon>Lachnaceae</taxon>
        <taxon>Lachnellula</taxon>
    </lineage>
</organism>
<dbReference type="Pfam" id="PF20150">
    <property type="entry name" value="2EXR"/>
    <property type="match status" value="1"/>
</dbReference>
<dbReference type="InterPro" id="IPR045518">
    <property type="entry name" value="2EXR"/>
</dbReference>
<keyword evidence="4" id="KW-1185">Reference proteome</keyword>
<dbReference type="PANTHER" id="PTHR35910:SF6">
    <property type="entry name" value="2EXR DOMAIN-CONTAINING PROTEIN"/>
    <property type="match status" value="1"/>
</dbReference>
<proteinExistence type="predicted"/>
<accession>A0A7D8YVP0</accession>
<sequence>MLAGWLAGWAMNHNHKTTSHTTKHRTSPQYEEIPIPQYYPRLAPYRTASRVREAYCTTRVRVLRNPIAMDTSPSSSSSSSSSSSASSSIPHLIPLPFTNPPSNRTFTVFPQLPTEIRSAIWKLTLLPRVVEMRYHGISSDQGFSSLAEPPVALRVCKESRELVIDLYPLCFGSIYHPAHTRFNLSMDILVLGSDFEDFIPHFLGILNERELSKLRYLAIESDILTVFPFRDMKSPLKRALVNFSGLKELLIVQDVAEMKPLIHTDEDSFMTIYEELPTEIESCQELHTGTEAISWLPTQELLDEMEVWSTPKCHPVYGWRRCTCTKVLDSDSEEDSDGDEDEDDYWEDDDYDSDDVVAADLFPPGFSWTGY</sequence>
<feature type="region of interest" description="Disordered" evidence="1">
    <location>
        <begin position="329"/>
        <end position="353"/>
    </location>
</feature>
<evidence type="ECO:0000256" key="1">
    <source>
        <dbReference type="SAM" id="MobiDB-lite"/>
    </source>
</evidence>
<reference evidence="3 4" key="1">
    <citation type="submission" date="2018-05" db="EMBL/GenBank/DDBJ databases">
        <title>Whole genome sequencing for identification of molecular markers to develop diagnostic detection tools for the regulated plant pathogen Lachnellula willkommii.</title>
        <authorList>
            <person name="Giroux E."/>
            <person name="Bilodeau G."/>
        </authorList>
    </citation>
    <scope>NUCLEOTIDE SEQUENCE [LARGE SCALE GENOMIC DNA]</scope>
    <source>
        <strain evidence="3 4">CBS 625.97</strain>
    </source>
</reference>
<feature type="compositionally biased region" description="Low complexity" evidence="1">
    <location>
        <begin position="72"/>
        <end position="87"/>
    </location>
</feature>
<dbReference type="EMBL" id="QGMG01000009">
    <property type="protein sequence ID" value="TVY59254.1"/>
    <property type="molecule type" value="Genomic_DNA"/>
</dbReference>
<gene>
    <name evidence="3" type="ORF">LCER1_G000240</name>
</gene>
<dbReference type="AlphaFoldDB" id="A0A7D8YVP0"/>
<dbReference type="Proteomes" id="UP000481288">
    <property type="component" value="Unassembled WGS sequence"/>
</dbReference>
<dbReference type="OrthoDB" id="3513892at2759"/>
<protein>
    <recommendedName>
        <fullName evidence="2">2EXR domain-containing protein</fullName>
    </recommendedName>
</protein>
<dbReference type="PANTHER" id="PTHR35910">
    <property type="entry name" value="2EXR DOMAIN-CONTAINING PROTEIN"/>
    <property type="match status" value="1"/>
</dbReference>
<feature type="domain" description="2EXR" evidence="2">
    <location>
        <begin position="106"/>
        <end position="189"/>
    </location>
</feature>
<name>A0A7D8YVP0_9HELO</name>
<feature type="region of interest" description="Disordered" evidence="1">
    <location>
        <begin position="66"/>
        <end position="87"/>
    </location>
</feature>
<comment type="caution">
    <text evidence="3">The sequence shown here is derived from an EMBL/GenBank/DDBJ whole genome shotgun (WGS) entry which is preliminary data.</text>
</comment>
<evidence type="ECO:0000313" key="3">
    <source>
        <dbReference type="EMBL" id="TVY59254.1"/>
    </source>
</evidence>
<evidence type="ECO:0000313" key="4">
    <source>
        <dbReference type="Proteomes" id="UP000481288"/>
    </source>
</evidence>
<evidence type="ECO:0000259" key="2">
    <source>
        <dbReference type="Pfam" id="PF20150"/>
    </source>
</evidence>
<feature type="compositionally biased region" description="Acidic residues" evidence="1">
    <location>
        <begin position="330"/>
        <end position="353"/>
    </location>
</feature>